<gene>
    <name evidence="2" type="primary">LOC106632250</name>
</gene>
<sequence>RALRVPVSLRGPARFRVWIPLPAHRCPCPELPGTARAVLLALAPLPGLCGTEQGERGAGLQHFKDLGGTLEHKKAALLSVLDELDSCISEKYHPLMEEVEKLGVSELKELHPALQKGVPAALPGEDERAAAVAPPGPVEIHAGMEKVLQDTWSATEIGQVHRIHTPELHLAHNSNSSICTLGCCY</sequence>
<evidence type="ECO:0000313" key="1">
    <source>
        <dbReference type="Proteomes" id="UP000504602"/>
    </source>
</evidence>
<evidence type="ECO:0000313" key="2">
    <source>
        <dbReference type="RefSeq" id="XP_030911231.1"/>
    </source>
</evidence>
<dbReference type="GeneID" id="106632250"/>
<name>A0A8N5EMN7_GEOFO</name>
<reference evidence="2" key="1">
    <citation type="submission" date="2025-08" db="UniProtKB">
        <authorList>
            <consortium name="RefSeq"/>
        </authorList>
    </citation>
    <scope>IDENTIFICATION</scope>
</reference>
<organism evidence="1 2">
    <name type="scientific">Geospiza fortis</name>
    <name type="common">Medium ground-finch</name>
    <dbReference type="NCBI Taxonomy" id="48883"/>
    <lineage>
        <taxon>Eukaryota</taxon>
        <taxon>Metazoa</taxon>
        <taxon>Chordata</taxon>
        <taxon>Craniata</taxon>
        <taxon>Vertebrata</taxon>
        <taxon>Euteleostomi</taxon>
        <taxon>Archelosauria</taxon>
        <taxon>Archosauria</taxon>
        <taxon>Dinosauria</taxon>
        <taxon>Saurischia</taxon>
        <taxon>Theropoda</taxon>
        <taxon>Coelurosauria</taxon>
        <taxon>Aves</taxon>
        <taxon>Neognathae</taxon>
        <taxon>Neoaves</taxon>
        <taxon>Telluraves</taxon>
        <taxon>Australaves</taxon>
        <taxon>Passeriformes</taxon>
        <taxon>Thraupidae</taxon>
        <taxon>Geospiza</taxon>
    </lineage>
</organism>
<keyword evidence="1" id="KW-1185">Reference proteome</keyword>
<proteinExistence type="predicted"/>
<dbReference type="OrthoDB" id="6105938at2759"/>
<dbReference type="Proteomes" id="UP000504602">
    <property type="component" value="Unplaced"/>
</dbReference>
<dbReference type="AlphaFoldDB" id="A0A8N5EMN7"/>
<dbReference type="RefSeq" id="XP_030911231.1">
    <property type="nucleotide sequence ID" value="XM_031055371.1"/>
</dbReference>
<accession>A0A8N5EMN7</accession>
<feature type="non-terminal residue" evidence="2">
    <location>
        <position position="1"/>
    </location>
</feature>
<protein>
    <submittedName>
        <fullName evidence="2">Tripartite motif-containing protein 59-like</fullName>
    </submittedName>
</protein>